<keyword evidence="4" id="KW-1185">Reference proteome</keyword>
<evidence type="ECO:0000313" key="3">
    <source>
        <dbReference type="EMBL" id="QJY46298.1"/>
    </source>
</evidence>
<evidence type="ECO:0000313" key="4">
    <source>
        <dbReference type="Proteomes" id="UP000505377"/>
    </source>
</evidence>
<organism evidence="3 4">
    <name type="scientific">Pseudonocardia broussonetiae</name>
    <dbReference type="NCBI Taxonomy" id="2736640"/>
    <lineage>
        <taxon>Bacteria</taxon>
        <taxon>Bacillati</taxon>
        <taxon>Actinomycetota</taxon>
        <taxon>Actinomycetes</taxon>
        <taxon>Pseudonocardiales</taxon>
        <taxon>Pseudonocardiaceae</taxon>
        <taxon>Pseudonocardia</taxon>
    </lineage>
</organism>
<dbReference type="EMBL" id="CP053564">
    <property type="protein sequence ID" value="QJY46298.1"/>
    <property type="molecule type" value="Genomic_DNA"/>
</dbReference>
<dbReference type="Pfam" id="PF20789">
    <property type="entry name" value="4HBT_3C"/>
    <property type="match status" value="1"/>
</dbReference>
<dbReference type="SUPFAM" id="SSF54637">
    <property type="entry name" value="Thioesterase/thiol ester dehydrase-isomerase"/>
    <property type="match status" value="2"/>
</dbReference>
<dbReference type="InterPro" id="IPR029069">
    <property type="entry name" value="HotDog_dom_sf"/>
</dbReference>
<dbReference type="PANTHER" id="PTHR38110">
    <property type="entry name" value="CHROMOSOME 23, WHOLE GENOME SHOTGUN SEQUENCE"/>
    <property type="match status" value="1"/>
</dbReference>
<dbReference type="KEGG" id="pbro:HOP40_11185"/>
<sequence length="275" mass="28876">MTTTGTATAPFRRAIAIDDLGDGRFGAELGPHWTVGPKAHGGLLMVLLAQAGLARLAADAPGAAPDPLAVAADFLRAPDPGPVELTTEVLKLGRTVSVVQVRMSQGGKAMLAATVTGGTLPDAEPHYADLPDLPADPPADAFDPGSQEKAVFGLSSSCDLRFDQASMPFARREQGPPVVRGWTRPRDEPTDVLFAMLAGDILPPTVFNVTGRFGWAPTVQLTALLRAKPAPGWLRVESRSRTVAGTWFDEDATVVDAAGRLVCQARQLALAPLTD</sequence>
<dbReference type="PANTHER" id="PTHR38110:SF1">
    <property type="entry name" value="THIOESTERASE DOMAIN-CONTAINING PROTEIN"/>
    <property type="match status" value="1"/>
</dbReference>
<feature type="domain" description="Acyl-CoA thioesterase-like N-terminal HotDog" evidence="1">
    <location>
        <begin position="31"/>
        <end position="116"/>
    </location>
</feature>
<dbReference type="Gene3D" id="2.40.160.210">
    <property type="entry name" value="Acyl-CoA thioesterase, double hotdog domain"/>
    <property type="match status" value="1"/>
</dbReference>
<dbReference type="AlphaFoldDB" id="A0A6M6JEC8"/>
<dbReference type="InterPro" id="IPR042171">
    <property type="entry name" value="Acyl-CoA_hotdog"/>
</dbReference>
<proteinExistence type="predicted"/>
<dbReference type="InterPro" id="IPR049450">
    <property type="entry name" value="ACOT8-like_C"/>
</dbReference>
<protein>
    <submittedName>
        <fullName evidence="3">Thioesterase family protein</fullName>
    </submittedName>
</protein>
<dbReference type="Pfam" id="PF13622">
    <property type="entry name" value="4HBT_3"/>
    <property type="match status" value="1"/>
</dbReference>
<evidence type="ECO:0000259" key="1">
    <source>
        <dbReference type="Pfam" id="PF13622"/>
    </source>
</evidence>
<feature type="domain" description="Acyl-CoA thioesterase-like C-terminal" evidence="2">
    <location>
        <begin position="134"/>
        <end position="270"/>
    </location>
</feature>
<gene>
    <name evidence="3" type="ORF">HOP40_11185</name>
</gene>
<dbReference type="RefSeq" id="WP_172157426.1">
    <property type="nucleotide sequence ID" value="NZ_CP053564.1"/>
</dbReference>
<evidence type="ECO:0000259" key="2">
    <source>
        <dbReference type="Pfam" id="PF20789"/>
    </source>
</evidence>
<reference evidence="3 4" key="1">
    <citation type="submission" date="2020-05" db="EMBL/GenBank/DDBJ databases">
        <authorList>
            <person name="Mo P."/>
        </authorList>
    </citation>
    <scope>NUCLEOTIDE SEQUENCE [LARGE SCALE GENOMIC DNA]</scope>
    <source>
        <strain evidence="3 4">Gen01</strain>
    </source>
</reference>
<dbReference type="InterPro" id="IPR052389">
    <property type="entry name" value="Sec_Metab_Biosynth-Assoc"/>
</dbReference>
<accession>A0A6M6JEC8</accession>
<dbReference type="InterPro" id="IPR049449">
    <property type="entry name" value="TesB_ACOT8-like_N"/>
</dbReference>
<name>A0A6M6JEC8_9PSEU</name>
<dbReference type="Proteomes" id="UP000505377">
    <property type="component" value="Chromosome"/>
</dbReference>